<evidence type="ECO:0000313" key="3">
    <source>
        <dbReference type="Proteomes" id="UP001199795"/>
    </source>
</evidence>
<gene>
    <name evidence="2" type="ORF">L3X37_15000</name>
</gene>
<dbReference type="GO" id="GO:0004519">
    <property type="term" value="F:endonuclease activity"/>
    <property type="evidence" value="ECO:0007669"/>
    <property type="project" value="UniProtKB-KW"/>
</dbReference>
<dbReference type="GO" id="GO:0003677">
    <property type="term" value="F:DNA binding"/>
    <property type="evidence" value="ECO:0007669"/>
    <property type="project" value="InterPro"/>
</dbReference>
<reference evidence="2" key="1">
    <citation type="submission" date="2022-01" db="EMBL/GenBank/DDBJ databases">
        <title>Draft genome sequence of Sabulilitoribacter arenilitoris KCTC 52401.</title>
        <authorList>
            <person name="Oh J.-S."/>
        </authorList>
    </citation>
    <scope>NUCLEOTIDE SEQUENCE</scope>
    <source>
        <strain evidence="2">HMF6543</strain>
    </source>
</reference>
<dbReference type="EMBL" id="JAKKDU010000027">
    <property type="protein sequence ID" value="MCF7569653.1"/>
    <property type="molecule type" value="Genomic_DNA"/>
</dbReference>
<evidence type="ECO:0000313" key="2">
    <source>
        <dbReference type="EMBL" id="MCF7569653.1"/>
    </source>
</evidence>
<protein>
    <submittedName>
        <fullName evidence="2">Restriction endonuclease</fullName>
    </submittedName>
</protein>
<dbReference type="Proteomes" id="UP001199795">
    <property type="component" value="Unassembled WGS sequence"/>
</dbReference>
<dbReference type="InterPro" id="IPR011335">
    <property type="entry name" value="Restrct_endonuc-II-like"/>
</dbReference>
<feature type="domain" description="Restriction endonuclease type IV Mrr" evidence="1">
    <location>
        <begin position="37"/>
        <end position="111"/>
    </location>
</feature>
<dbReference type="InterPro" id="IPR007560">
    <property type="entry name" value="Restrct_endonuc_IV_Mrr"/>
</dbReference>
<sequence>MNWKKYELEILTYFQETYPETTITFDKKIVGKFSKVERQIDIFIEGEIAGYDIKIAVDCKYFSKNIDVREVGTFCSLVEDVDAHQGVLITKKGYTQGAINFAFNGNQKVELDILNFDKIKEFQGFTAIPYVSNFSVILPAPFGWVLDLKNSINNFATLFQRGLTLKEAQKKNEWMYVQFWKKEKSDFSIENLIEFQNGYIQENSKAEFEYKTGPKRKDNYKTQIRIADIKSYPSLEVTGFIEFEETIFYIVLFTPKELLNKNLRKLQYLLSTAIPAKIEFNNNEVIKQLLNEIPNTLDKEEKSQKYYQIAIWYKEMEDNEKEIFYLKKSLEEFPHYSSLKSIINESLKIEDIKESEKYSLIFSGIEPKNPRTFQDLIELYLNNEKPELIEEFLKDLRKNYTEFEILGNINFHLGLLNSGLGKESKADSYFKLAKSNFKKVLPKNHQVFKALKQRLK</sequence>
<dbReference type="InterPro" id="IPR011856">
    <property type="entry name" value="tRNA_endonuc-like_dom_sf"/>
</dbReference>
<comment type="caution">
    <text evidence="2">The sequence shown here is derived from an EMBL/GenBank/DDBJ whole genome shotgun (WGS) entry which is preliminary data.</text>
</comment>
<dbReference type="Gene3D" id="1.25.40.10">
    <property type="entry name" value="Tetratricopeptide repeat domain"/>
    <property type="match status" value="1"/>
</dbReference>
<keyword evidence="2" id="KW-0378">Hydrolase</keyword>
<dbReference type="RefSeq" id="WP_237240980.1">
    <property type="nucleotide sequence ID" value="NZ_JAKKDU010000027.1"/>
</dbReference>
<organism evidence="2 3">
    <name type="scientific">Wocania arenilitoris</name>
    <dbReference type="NCBI Taxonomy" id="2044858"/>
    <lineage>
        <taxon>Bacteria</taxon>
        <taxon>Pseudomonadati</taxon>
        <taxon>Bacteroidota</taxon>
        <taxon>Flavobacteriia</taxon>
        <taxon>Flavobacteriales</taxon>
        <taxon>Flavobacteriaceae</taxon>
        <taxon>Wocania</taxon>
    </lineage>
</organism>
<keyword evidence="2" id="KW-0540">Nuclease</keyword>
<dbReference type="Gene3D" id="3.40.1350.10">
    <property type="match status" value="1"/>
</dbReference>
<dbReference type="GO" id="GO:0009307">
    <property type="term" value="P:DNA restriction-modification system"/>
    <property type="evidence" value="ECO:0007669"/>
    <property type="project" value="InterPro"/>
</dbReference>
<keyword evidence="2" id="KW-0255">Endonuclease</keyword>
<dbReference type="Pfam" id="PF04471">
    <property type="entry name" value="Mrr_cat"/>
    <property type="match status" value="1"/>
</dbReference>
<keyword evidence="3" id="KW-1185">Reference proteome</keyword>
<dbReference type="InterPro" id="IPR011990">
    <property type="entry name" value="TPR-like_helical_dom_sf"/>
</dbReference>
<evidence type="ECO:0000259" key="1">
    <source>
        <dbReference type="Pfam" id="PF04471"/>
    </source>
</evidence>
<dbReference type="SUPFAM" id="SSF52980">
    <property type="entry name" value="Restriction endonuclease-like"/>
    <property type="match status" value="1"/>
</dbReference>
<dbReference type="AlphaFoldDB" id="A0AAE3EQ75"/>
<name>A0AAE3EQ75_9FLAO</name>
<proteinExistence type="predicted"/>
<accession>A0AAE3EQ75</accession>